<dbReference type="GO" id="GO:0005815">
    <property type="term" value="C:microtubule organizing center"/>
    <property type="evidence" value="ECO:0007669"/>
    <property type="project" value="TreeGrafter"/>
</dbReference>
<gene>
    <name evidence="4" type="ORF">NQ318_010255</name>
</gene>
<dbReference type="GO" id="GO:0045180">
    <property type="term" value="C:basal cortex"/>
    <property type="evidence" value="ECO:0007669"/>
    <property type="project" value="TreeGrafter"/>
</dbReference>
<dbReference type="GO" id="GO:0005881">
    <property type="term" value="C:cytoplasmic microtubule"/>
    <property type="evidence" value="ECO:0007669"/>
    <property type="project" value="TreeGrafter"/>
</dbReference>
<dbReference type="GO" id="GO:0000776">
    <property type="term" value="C:kinetochore"/>
    <property type="evidence" value="ECO:0007669"/>
    <property type="project" value="TreeGrafter"/>
</dbReference>
<feature type="region of interest" description="Disordered" evidence="1">
    <location>
        <begin position="155"/>
        <end position="185"/>
    </location>
</feature>
<reference evidence="4" key="1">
    <citation type="journal article" date="2023" name="Insect Mol. Biol.">
        <title>Genome sequencing provides insights into the evolution of gene families encoding plant cell wall-degrading enzymes in longhorned beetles.</title>
        <authorList>
            <person name="Shin N.R."/>
            <person name="Okamura Y."/>
            <person name="Kirsch R."/>
            <person name="Pauchet Y."/>
        </authorList>
    </citation>
    <scope>NUCLEOTIDE SEQUENCE</scope>
    <source>
        <strain evidence="4">AMC_N1</strain>
    </source>
</reference>
<sequence length="568" mass="63783">MHKHELHFWIYVLLQRVFLKIGTETLNSIQSKLMTTLDIIRNSFPINLLITNVYRFLIDATQTPNARVKTVVLTFLASLCNNSDAVQYVSQPPANQALQKIINYAQDTKSVEVRNAAKMCIVVMWNCNTPQVTMMLAELPKEQQDLASDVVHNHMRKSSTGSEPGSPMAMGSPKPLSPGMSPLRDGLDQEEIYRSLRKTTAEIQNYSFETLGTKLDRDRDTTSQDSGISQMSIGNDIKNDIGILEERMEDLTIKAHFNLRSGTRSLPYTSVNGITETDSNGCKSLGEIKDSQQIVSSIIDNCVIDVPTPKDEKQRLLLQLKILRILIDNLNEVDTSIQVIVLQVLAAIFQNPDLKDCWCNFVELLTLKVLQCHCSEKKREAETTAAAMSLCPFNTIVSTLAPLIRTSPYPSLLGAIKMLTKMIETNPTEVTDEHLEQNNARHNKNESPVRKSSIFCLVALYKAVGEERLSPYIKHLSGSKVKLLRLYIGRSEQNTSVPTSQKITAASPRLKQRSNSPLPDIDSVIISLNTVYHFIRYPLKSIFKLTLLLIMLNVDSKVIYRLIFCAIS</sequence>
<dbReference type="InterPro" id="IPR016024">
    <property type="entry name" value="ARM-type_fold"/>
</dbReference>
<evidence type="ECO:0000256" key="1">
    <source>
        <dbReference type="SAM" id="MobiDB-lite"/>
    </source>
</evidence>
<dbReference type="SMART" id="SM01349">
    <property type="entry name" value="TOG"/>
    <property type="match status" value="1"/>
</dbReference>
<feature type="chain" id="PRO_5043900100" description="TOG domain-containing protein" evidence="2">
    <location>
        <begin position="20"/>
        <end position="568"/>
    </location>
</feature>
<evidence type="ECO:0000313" key="5">
    <source>
        <dbReference type="Proteomes" id="UP001162162"/>
    </source>
</evidence>
<dbReference type="GO" id="GO:0005876">
    <property type="term" value="C:spindle microtubule"/>
    <property type="evidence" value="ECO:0007669"/>
    <property type="project" value="TreeGrafter"/>
</dbReference>
<dbReference type="PANTHER" id="PTHR21567">
    <property type="entry name" value="CLASP"/>
    <property type="match status" value="1"/>
</dbReference>
<feature type="signal peptide" evidence="2">
    <location>
        <begin position="1"/>
        <end position="19"/>
    </location>
</feature>
<accession>A0AAV8YHH8</accession>
<comment type="caution">
    <text evidence="4">The sequence shown here is derived from an EMBL/GenBank/DDBJ whole genome shotgun (WGS) entry which is preliminary data.</text>
</comment>
<dbReference type="SUPFAM" id="SSF48371">
    <property type="entry name" value="ARM repeat"/>
    <property type="match status" value="1"/>
</dbReference>
<organism evidence="4 5">
    <name type="scientific">Aromia moschata</name>
    <dbReference type="NCBI Taxonomy" id="1265417"/>
    <lineage>
        <taxon>Eukaryota</taxon>
        <taxon>Metazoa</taxon>
        <taxon>Ecdysozoa</taxon>
        <taxon>Arthropoda</taxon>
        <taxon>Hexapoda</taxon>
        <taxon>Insecta</taxon>
        <taxon>Pterygota</taxon>
        <taxon>Neoptera</taxon>
        <taxon>Endopterygota</taxon>
        <taxon>Coleoptera</taxon>
        <taxon>Polyphaga</taxon>
        <taxon>Cucujiformia</taxon>
        <taxon>Chrysomeloidea</taxon>
        <taxon>Cerambycidae</taxon>
        <taxon>Cerambycinae</taxon>
        <taxon>Callichromatini</taxon>
        <taxon>Aromia</taxon>
    </lineage>
</organism>
<dbReference type="Gene3D" id="1.25.10.10">
    <property type="entry name" value="Leucine-rich Repeat Variant"/>
    <property type="match status" value="2"/>
</dbReference>
<dbReference type="GO" id="GO:0040001">
    <property type="term" value="P:establishment of mitotic spindle localization"/>
    <property type="evidence" value="ECO:0007669"/>
    <property type="project" value="TreeGrafter"/>
</dbReference>
<proteinExistence type="predicted"/>
<protein>
    <recommendedName>
        <fullName evidence="3">TOG domain-containing protein</fullName>
    </recommendedName>
</protein>
<dbReference type="GO" id="GO:0008017">
    <property type="term" value="F:microtubule binding"/>
    <property type="evidence" value="ECO:0007669"/>
    <property type="project" value="TreeGrafter"/>
</dbReference>
<dbReference type="InterPro" id="IPR034085">
    <property type="entry name" value="TOG"/>
</dbReference>
<evidence type="ECO:0000256" key="2">
    <source>
        <dbReference type="SAM" id="SignalP"/>
    </source>
</evidence>
<evidence type="ECO:0000259" key="3">
    <source>
        <dbReference type="SMART" id="SM01349"/>
    </source>
</evidence>
<evidence type="ECO:0000313" key="4">
    <source>
        <dbReference type="EMBL" id="KAJ8951227.1"/>
    </source>
</evidence>
<name>A0AAV8YHH8_9CUCU</name>
<feature type="domain" description="TOG" evidence="3">
    <location>
        <begin position="283"/>
        <end position="497"/>
    </location>
</feature>
<keyword evidence="5" id="KW-1185">Reference proteome</keyword>
<dbReference type="Proteomes" id="UP001162162">
    <property type="component" value="Unassembled WGS sequence"/>
</dbReference>
<keyword evidence="2" id="KW-0732">Signal</keyword>
<dbReference type="PANTHER" id="PTHR21567:SF9">
    <property type="entry name" value="CLIP-ASSOCIATING PROTEIN"/>
    <property type="match status" value="1"/>
</dbReference>
<dbReference type="EMBL" id="JAPWTK010000088">
    <property type="protein sequence ID" value="KAJ8951227.1"/>
    <property type="molecule type" value="Genomic_DNA"/>
</dbReference>
<dbReference type="GO" id="GO:0090307">
    <property type="term" value="P:mitotic spindle assembly"/>
    <property type="evidence" value="ECO:0007669"/>
    <property type="project" value="TreeGrafter"/>
</dbReference>
<dbReference type="GO" id="GO:0072686">
    <property type="term" value="C:mitotic spindle"/>
    <property type="evidence" value="ECO:0007669"/>
    <property type="project" value="TreeGrafter"/>
</dbReference>
<dbReference type="InterPro" id="IPR011989">
    <property type="entry name" value="ARM-like"/>
</dbReference>
<dbReference type="AlphaFoldDB" id="A0AAV8YHH8"/>